<gene>
    <name evidence="1" type="ORF">RF11_16222</name>
</gene>
<protein>
    <submittedName>
        <fullName evidence="1">Uncharacterized protein</fullName>
    </submittedName>
</protein>
<dbReference type="Proteomes" id="UP000031668">
    <property type="component" value="Unassembled WGS sequence"/>
</dbReference>
<reference evidence="1 2" key="1">
    <citation type="journal article" date="2014" name="Genome Biol. Evol.">
        <title>The genome of the myxosporean Thelohanellus kitauei shows adaptations to nutrient acquisition within its fish host.</title>
        <authorList>
            <person name="Yang Y."/>
            <person name="Xiong J."/>
            <person name="Zhou Z."/>
            <person name="Huo F."/>
            <person name="Miao W."/>
            <person name="Ran C."/>
            <person name="Liu Y."/>
            <person name="Zhang J."/>
            <person name="Feng J."/>
            <person name="Wang M."/>
            <person name="Wang M."/>
            <person name="Wang L."/>
            <person name="Yao B."/>
        </authorList>
    </citation>
    <scope>NUCLEOTIDE SEQUENCE [LARGE SCALE GENOMIC DNA]</scope>
    <source>
        <strain evidence="1">Wuqing</strain>
    </source>
</reference>
<dbReference type="EMBL" id="JWZT01003475">
    <property type="protein sequence ID" value="KII66717.1"/>
    <property type="molecule type" value="Genomic_DNA"/>
</dbReference>
<keyword evidence="2" id="KW-1185">Reference proteome</keyword>
<comment type="caution">
    <text evidence="1">The sequence shown here is derived from an EMBL/GenBank/DDBJ whole genome shotgun (WGS) entry which is preliminary data.</text>
</comment>
<name>A0A0C2MYK9_THEKT</name>
<evidence type="ECO:0000313" key="2">
    <source>
        <dbReference type="Proteomes" id="UP000031668"/>
    </source>
</evidence>
<sequence length="100" mass="11356">MQIGRAGVMVEIEPCKLMKNKPTADTLYEYIDTLHSVYNHLPGESFTAYGYQVIATCINSNEGNCNALKYMIYQRNPINCLDDNRAINDHASDGYLAEWM</sequence>
<proteinExistence type="predicted"/>
<dbReference type="AlphaFoldDB" id="A0A0C2MYK9"/>
<organism evidence="1 2">
    <name type="scientific">Thelohanellus kitauei</name>
    <name type="common">Myxosporean</name>
    <dbReference type="NCBI Taxonomy" id="669202"/>
    <lineage>
        <taxon>Eukaryota</taxon>
        <taxon>Metazoa</taxon>
        <taxon>Cnidaria</taxon>
        <taxon>Myxozoa</taxon>
        <taxon>Myxosporea</taxon>
        <taxon>Bivalvulida</taxon>
        <taxon>Platysporina</taxon>
        <taxon>Myxobolidae</taxon>
        <taxon>Thelohanellus</taxon>
    </lineage>
</organism>
<evidence type="ECO:0000313" key="1">
    <source>
        <dbReference type="EMBL" id="KII66717.1"/>
    </source>
</evidence>
<accession>A0A0C2MYK9</accession>